<gene>
    <name evidence="1" type="ORF">BOTBODRAFT_169582</name>
</gene>
<accession>A0A067MYR9</accession>
<dbReference type="AlphaFoldDB" id="A0A067MYR9"/>
<sequence length="185" mass="20144">MARASSGGILMFTTALDTRCKFIGVASSIDFEPKLRPALLELYPEQPSGPLSSRGPTKIALEALACLSATLSRQHVAISLSSHENSATIYVAQDGCAPEQLARVTEFIRQVWGALIAISEQSKSSAGVSSDAQDSLRQVVYSYTAEKALRRINKWWGPFHELRGRLAPRYKPYADRAASCLETIG</sequence>
<protein>
    <submittedName>
        <fullName evidence="1">Uncharacterized protein</fullName>
    </submittedName>
</protein>
<dbReference type="EMBL" id="KL198017">
    <property type="protein sequence ID" value="KDQ20873.1"/>
    <property type="molecule type" value="Genomic_DNA"/>
</dbReference>
<dbReference type="InParanoid" id="A0A067MYR9"/>
<keyword evidence="2" id="KW-1185">Reference proteome</keyword>
<name>A0A067MYR9_BOTB1</name>
<reference evidence="2" key="1">
    <citation type="journal article" date="2014" name="Proc. Natl. Acad. Sci. U.S.A.">
        <title>Extensive sampling of basidiomycete genomes demonstrates inadequacy of the white-rot/brown-rot paradigm for wood decay fungi.</title>
        <authorList>
            <person name="Riley R."/>
            <person name="Salamov A.A."/>
            <person name="Brown D.W."/>
            <person name="Nagy L.G."/>
            <person name="Floudas D."/>
            <person name="Held B.W."/>
            <person name="Levasseur A."/>
            <person name="Lombard V."/>
            <person name="Morin E."/>
            <person name="Otillar R."/>
            <person name="Lindquist E.A."/>
            <person name="Sun H."/>
            <person name="LaButti K.M."/>
            <person name="Schmutz J."/>
            <person name="Jabbour D."/>
            <person name="Luo H."/>
            <person name="Baker S.E."/>
            <person name="Pisabarro A.G."/>
            <person name="Walton J.D."/>
            <person name="Blanchette R.A."/>
            <person name="Henrissat B."/>
            <person name="Martin F."/>
            <person name="Cullen D."/>
            <person name="Hibbett D.S."/>
            <person name="Grigoriev I.V."/>
        </authorList>
    </citation>
    <scope>NUCLEOTIDE SEQUENCE [LARGE SCALE GENOMIC DNA]</scope>
    <source>
        <strain evidence="2">FD-172 SS1</strain>
    </source>
</reference>
<dbReference type="Proteomes" id="UP000027195">
    <property type="component" value="Unassembled WGS sequence"/>
</dbReference>
<proteinExistence type="predicted"/>
<evidence type="ECO:0000313" key="1">
    <source>
        <dbReference type="EMBL" id="KDQ20873.1"/>
    </source>
</evidence>
<evidence type="ECO:0000313" key="2">
    <source>
        <dbReference type="Proteomes" id="UP000027195"/>
    </source>
</evidence>
<dbReference type="HOGENOM" id="CLU_1461079_0_0_1"/>
<organism evidence="1 2">
    <name type="scientific">Botryobasidium botryosum (strain FD-172 SS1)</name>
    <dbReference type="NCBI Taxonomy" id="930990"/>
    <lineage>
        <taxon>Eukaryota</taxon>
        <taxon>Fungi</taxon>
        <taxon>Dikarya</taxon>
        <taxon>Basidiomycota</taxon>
        <taxon>Agaricomycotina</taxon>
        <taxon>Agaricomycetes</taxon>
        <taxon>Cantharellales</taxon>
        <taxon>Botryobasidiaceae</taxon>
        <taxon>Botryobasidium</taxon>
    </lineage>
</organism>